<evidence type="ECO:0000313" key="1">
    <source>
        <dbReference type="EMBL" id="GMF18763.1"/>
    </source>
</evidence>
<comment type="caution">
    <text evidence="1">The sequence shown here is derived from an EMBL/GenBank/DDBJ whole genome shotgun (WGS) entry which is preliminary data.</text>
</comment>
<organism evidence="1 2">
    <name type="scientific">Phytophthora lilii</name>
    <dbReference type="NCBI Taxonomy" id="2077276"/>
    <lineage>
        <taxon>Eukaryota</taxon>
        <taxon>Sar</taxon>
        <taxon>Stramenopiles</taxon>
        <taxon>Oomycota</taxon>
        <taxon>Peronosporomycetes</taxon>
        <taxon>Peronosporales</taxon>
        <taxon>Peronosporaceae</taxon>
        <taxon>Phytophthora</taxon>
    </lineage>
</organism>
<protein>
    <submittedName>
        <fullName evidence="1">Unnamed protein product</fullName>
    </submittedName>
</protein>
<gene>
    <name evidence="1" type="ORF">Plil01_000707100</name>
</gene>
<dbReference type="Proteomes" id="UP001165083">
    <property type="component" value="Unassembled WGS sequence"/>
</dbReference>
<keyword evidence="2" id="KW-1185">Reference proteome</keyword>
<sequence length="95" mass="9983">MQPSVWSVQYAIDGVRERKGVDAAEADSVRSAGACVGVASGHSAGDLSVSTPLQCWGDFVLRLRVDSGLELQVAANVDTSNKTKLAKSFIAFLIS</sequence>
<accession>A0A9W6WVW9</accession>
<proteinExistence type="predicted"/>
<dbReference type="AlphaFoldDB" id="A0A9W6WVW9"/>
<dbReference type="EMBL" id="BSXW01000326">
    <property type="protein sequence ID" value="GMF18763.1"/>
    <property type="molecule type" value="Genomic_DNA"/>
</dbReference>
<name>A0A9W6WVW9_9STRA</name>
<evidence type="ECO:0000313" key="2">
    <source>
        <dbReference type="Proteomes" id="UP001165083"/>
    </source>
</evidence>
<reference evidence="1" key="1">
    <citation type="submission" date="2023-04" db="EMBL/GenBank/DDBJ databases">
        <title>Phytophthora lilii NBRC 32176.</title>
        <authorList>
            <person name="Ichikawa N."/>
            <person name="Sato H."/>
            <person name="Tonouchi N."/>
        </authorList>
    </citation>
    <scope>NUCLEOTIDE SEQUENCE</scope>
    <source>
        <strain evidence="1">NBRC 32176</strain>
    </source>
</reference>